<keyword evidence="3" id="KW-1185">Reference proteome</keyword>
<accession>A0ABN3JHU0</accession>
<name>A0ABN3JHU0_9ACTN</name>
<protein>
    <submittedName>
        <fullName evidence="2">DUF2243 domain-containing protein</fullName>
    </submittedName>
</protein>
<sequence>MASTAGEARAGATAPPDIRLPGILLGSGLGGFVDGILLHQLLRWHHMLTGTDGDRIGVKYYDPKTVPGLEMNTVWDGVFHAVCWILVLLGLATLYSRVTRDRRRVWTSRVLWGWVLVGWGVFNLVEGVLNHHVLAIHHVHEGPHRTWWDLGFLLLGALLVIGGHRLQRTGRPFDPDAPDARRTGPAT</sequence>
<organism evidence="2 3">
    <name type="scientific">Streptomyces macrosporus</name>
    <dbReference type="NCBI Taxonomy" id="44032"/>
    <lineage>
        <taxon>Bacteria</taxon>
        <taxon>Bacillati</taxon>
        <taxon>Actinomycetota</taxon>
        <taxon>Actinomycetes</taxon>
        <taxon>Kitasatosporales</taxon>
        <taxon>Streptomycetaceae</taxon>
        <taxon>Streptomyces</taxon>
    </lineage>
</organism>
<proteinExistence type="predicted"/>
<feature type="transmembrane region" description="Helical" evidence="1">
    <location>
        <begin position="146"/>
        <end position="163"/>
    </location>
</feature>
<feature type="transmembrane region" description="Helical" evidence="1">
    <location>
        <begin position="110"/>
        <end position="134"/>
    </location>
</feature>
<dbReference type="Pfam" id="PF10002">
    <property type="entry name" value="DUF2243"/>
    <property type="match status" value="1"/>
</dbReference>
<dbReference type="RefSeq" id="WP_344320742.1">
    <property type="nucleotide sequence ID" value="NZ_BAAASZ010000007.1"/>
</dbReference>
<dbReference type="EMBL" id="BAAASZ010000007">
    <property type="protein sequence ID" value="GAA2428528.1"/>
    <property type="molecule type" value="Genomic_DNA"/>
</dbReference>
<keyword evidence="1" id="KW-0472">Membrane</keyword>
<comment type="caution">
    <text evidence="2">The sequence shown here is derived from an EMBL/GenBank/DDBJ whole genome shotgun (WGS) entry which is preliminary data.</text>
</comment>
<reference evidence="2 3" key="1">
    <citation type="journal article" date="2019" name="Int. J. Syst. Evol. Microbiol.">
        <title>The Global Catalogue of Microorganisms (GCM) 10K type strain sequencing project: providing services to taxonomists for standard genome sequencing and annotation.</title>
        <authorList>
            <consortium name="The Broad Institute Genomics Platform"/>
            <consortium name="The Broad Institute Genome Sequencing Center for Infectious Disease"/>
            <person name="Wu L."/>
            <person name="Ma J."/>
        </authorList>
    </citation>
    <scope>NUCLEOTIDE SEQUENCE [LARGE SCALE GENOMIC DNA]</scope>
    <source>
        <strain evidence="2 3">JCM 6305</strain>
    </source>
</reference>
<dbReference type="Proteomes" id="UP001501638">
    <property type="component" value="Unassembled WGS sequence"/>
</dbReference>
<dbReference type="InterPro" id="IPR018719">
    <property type="entry name" value="DUF2243_membrane"/>
</dbReference>
<feature type="transmembrane region" description="Helical" evidence="1">
    <location>
        <begin position="77"/>
        <end position="98"/>
    </location>
</feature>
<gene>
    <name evidence="2" type="ORF">GCM10010405_08920</name>
</gene>
<keyword evidence="1" id="KW-1133">Transmembrane helix</keyword>
<evidence type="ECO:0000256" key="1">
    <source>
        <dbReference type="SAM" id="Phobius"/>
    </source>
</evidence>
<evidence type="ECO:0000313" key="3">
    <source>
        <dbReference type="Proteomes" id="UP001501638"/>
    </source>
</evidence>
<evidence type="ECO:0000313" key="2">
    <source>
        <dbReference type="EMBL" id="GAA2428528.1"/>
    </source>
</evidence>
<keyword evidence="1" id="KW-0812">Transmembrane</keyword>